<evidence type="ECO:0000256" key="6">
    <source>
        <dbReference type="SAM" id="SignalP"/>
    </source>
</evidence>
<dbReference type="InterPro" id="IPR010980">
    <property type="entry name" value="Cyt_c/b562"/>
</dbReference>
<dbReference type="Pfam" id="PF01322">
    <property type="entry name" value="Cytochrom_C_2"/>
    <property type="match status" value="1"/>
</dbReference>
<dbReference type="Proteomes" id="UP000623509">
    <property type="component" value="Unassembled WGS sequence"/>
</dbReference>
<dbReference type="Gene3D" id="1.20.120.10">
    <property type="entry name" value="Cytochrome c/b562"/>
    <property type="match status" value="1"/>
</dbReference>
<organism evidence="8 9">
    <name type="scientific">Candidatus Dactylopiibacterium carminicum</name>
    <dbReference type="NCBI Taxonomy" id="857335"/>
    <lineage>
        <taxon>Bacteria</taxon>
        <taxon>Pseudomonadati</taxon>
        <taxon>Pseudomonadota</taxon>
        <taxon>Betaproteobacteria</taxon>
        <taxon>Rhodocyclales</taxon>
        <taxon>Rhodocyclaceae</taxon>
        <taxon>Candidatus Dactylopiibacterium</taxon>
    </lineage>
</organism>
<reference evidence="8 9" key="2">
    <citation type="submission" date="2017-07" db="EMBL/GenBank/DDBJ databases">
        <title>Candidatus Dactylopiibacterium carminicum, a nitrogen-fixing symbiont of the cochineal insect Dactylopius coccus and Dactylopius opuntiae (Hemiptera: Coccoidea: Dactylopiidae).</title>
        <authorList>
            <person name="Vera A."/>
        </authorList>
    </citation>
    <scope>NUCLEOTIDE SEQUENCE [LARGE SCALE GENOMIC DNA]</scope>
    <source>
        <strain evidence="8 9">NFDCM</strain>
    </source>
</reference>
<gene>
    <name evidence="7" type="ORF">BGI27_12540</name>
    <name evidence="8" type="ORF">CGU29_12210</name>
</gene>
<sequence>MNIRRLLVFLSAALLTGSVLAQAKPEDQVKYRQSVMTVTGRSVGVLTGFAKGAEPFDQGVAARHAAIIAGLAEMPLALGAFGPGTNVGTHKASPKIWSEPDKFQAAYARFVQAAQALPAAAGEQKSLQVALGGTGQDLQGMSRRLPRALIRPC</sequence>
<dbReference type="InterPro" id="IPR012127">
    <property type="entry name" value="Cyt_c_prime"/>
</dbReference>
<dbReference type="Proteomes" id="UP000216107">
    <property type="component" value="Unassembled WGS sequence"/>
</dbReference>
<comment type="caution">
    <text evidence="8">The sequence shown here is derived from an EMBL/GenBank/DDBJ whole genome shotgun (WGS) entry which is preliminary data.</text>
</comment>
<feature type="chain" id="PRO_5012131261" description="Cytochrome C" evidence="6">
    <location>
        <begin position="22"/>
        <end position="153"/>
    </location>
</feature>
<name>A0A272EQA9_9RHOO</name>
<dbReference type="GO" id="GO:0042597">
    <property type="term" value="C:periplasmic space"/>
    <property type="evidence" value="ECO:0007669"/>
    <property type="project" value="InterPro"/>
</dbReference>
<keyword evidence="10" id="KW-1185">Reference proteome</keyword>
<dbReference type="PROSITE" id="PS51009">
    <property type="entry name" value="CYTCII"/>
    <property type="match status" value="1"/>
</dbReference>
<evidence type="ECO:0000313" key="10">
    <source>
        <dbReference type="Proteomes" id="UP000623509"/>
    </source>
</evidence>
<dbReference type="EMBL" id="MDUX01000044">
    <property type="protein sequence ID" value="KAF7598579.1"/>
    <property type="molecule type" value="Genomic_DNA"/>
</dbReference>
<evidence type="ECO:0000256" key="5">
    <source>
        <dbReference type="ARBA" id="ARBA00023004"/>
    </source>
</evidence>
<dbReference type="SUPFAM" id="SSF47175">
    <property type="entry name" value="Cytochromes"/>
    <property type="match status" value="1"/>
</dbReference>
<evidence type="ECO:0000313" key="9">
    <source>
        <dbReference type="Proteomes" id="UP000216107"/>
    </source>
</evidence>
<protein>
    <recommendedName>
        <fullName evidence="11">Cytochrome C</fullName>
    </recommendedName>
</protein>
<dbReference type="InterPro" id="IPR002321">
    <property type="entry name" value="Cyt_c_II"/>
</dbReference>
<evidence type="ECO:0000256" key="3">
    <source>
        <dbReference type="ARBA" id="ARBA00022723"/>
    </source>
</evidence>
<dbReference type="OrthoDB" id="5520910at2"/>
<evidence type="ECO:0000313" key="7">
    <source>
        <dbReference type="EMBL" id="KAF7598579.1"/>
    </source>
</evidence>
<keyword evidence="2" id="KW-0349">Heme</keyword>
<evidence type="ECO:0008006" key="11">
    <source>
        <dbReference type="Google" id="ProtNLM"/>
    </source>
</evidence>
<evidence type="ECO:0000256" key="2">
    <source>
        <dbReference type="ARBA" id="ARBA00022617"/>
    </source>
</evidence>
<dbReference type="GO" id="GO:0005506">
    <property type="term" value="F:iron ion binding"/>
    <property type="evidence" value="ECO:0007669"/>
    <property type="project" value="InterPro"/>
</dbReference>
<feature type="signal peptide" evidence="6">
    <location>
        <begin position="1"/>
        <end position="21"/>
    </location>
</feature>
<accession>A0A272EQA9</accession>
<evidence type="ECO:0000313" key="8">
    <source>
        <dbReference type="EMBL" id="PAS92287.1"/>
    </source>
</evidence>
<dbReference type="PIRSF" id="PIRSF000027">
    <property type="entry name" value="Cytc_c_prime"/>
    <property type="match status" value="1"/>
</dbReference>
<dbReference type="GO" id="GO:0009055">
    <property type="term" value="F:electron transfer activity"/>
    <property type="evidence" value="ECO:0007669"/>
    <property type="project" value="InterPro"/>
</dbReference>
<keyword evidence="1" id="KW-0813">Transport</keyword>
<dbReference type="EMBL" id="NMRN01000042">
    <property type="protein sequence ID" value="PAS92287.1"/>
    <property type="molecule type" value="Genomic_DNA"/>
</dbReference>
<proteinExistence type="predicted"/>
<evidence type="ECO:0000256" key="4">
    <source>
        <dbReference type="ARBA" id="ARBA00022982"/>
    </source>
</evidence>
<dbReference type="GO" id="GO:0020037">
    <property type="term" value="F:heme binding"/>
    <property type="evidence" value="ECO:0007669"/>
    <property type="project" value="InterPro"/>
</dbReference>
<keyword evidence="6" id="KW-0732">Signal</keyword>
<keyword evidence="3" id="KW-0479">Metal-binding</keyword>
<dbReference type="GO" id="GO:0022900">
    <property type="term" value="P:electron transport chain"/>
    <property type="evidence" value="ECO:0007669"/>
    <property type="project" value="InterPro"/>
</dbReference>
<evidence type="ECO:0000256" key="1">
    <source>
        <dbReference type="ARBA" id="ARBA00022448"/>
    </source>
</evidence>
<dbReference type="RefSeq" id="WP_095525215.1">
    <property type="nucleotide sequence ID" value="NZ_MDUX01000044.1"/>
</dbReference>
<keyword evidence="5" id="KW-0408">Iron</keyword>
<dbReference type="AlphaFoldDB" id="A0A272EQA9"/>
<keyword evidence="4" id="KW-0249">Electron transport</keyword>
<reference evidence="7 10" key="1">
    <citation type="submission" date="2016-08" db="EMBL/GenBank/DDBJ databases">
        <title>Candidatus Dactylopiibacterium carminicum genome sequence.</title>
        <authorList>
            <person name="Ramirez-Puebla S.T."/>
            <person name="Ormeno-Orrillo E."/>
            <person name="Vera-Ponce De Leon A."/>
            <person name="Luis L."/>
            <person name="Sanchez-Flores A."/>
            <person name="Monica R."/>
            <person name="Martinez-Romero E."/>
        </authorList>
    </citation>
    <scope>NUCLEOTIDE SEQUENCE [LARGE SCALE GENOMIC DNA]</scope>
    <source>
        <strain evidence="7">END1</strain>
    </source>
</reference>